<dbReference type="GO" id="GO:0005886">
    <property type="term" value="C:plasma membrane"/>
    <property type="evidence" value="ECO:0007669"/>
    <property type="project" value="UniProtKB-SubCell"/>
</dbReference>
<proteinExistence type="predicted"/>
<evidence type="ECO:0000259" key="8">
    <source>
        <dbReference type="Pfam" id="PF01292"/>
    </source>
</evidence>
<dbReference type="AlphaFoldDB" id="A0A1R4K804"/>
<feature type="transmembrane region" description="Helical" evidence="7">
    <location>
        <begin position="370"/>
        <end position="390"/>
    </location>
</feature>
<dbReference type="Gene3D" id="1.20.950.20">
    <property type="entry name" value="Transmembrane di-heme cytochromes, Chain C"/>
    <property type="match status" value="1"/>
</dbReference>
<protein>
    <recommendedName>
        <fullName evidence="8">Cytochrome b561 bacterial/Ni-hydrogenase domain-containing protein</fullName>
    </recommendedName>
</protein>
<feature type="domain" description="Cytochrome b561 bacterial/Ni-hydrogenase" evidence="8">
    <location>
        <begin position="315"/>
        <end position="505"/>
    </location>
</feature>
<evidence type="ECO:0000256" key="4">
    <source>
        <dbReference type="ARBA" id="ARBA00022989"/>
    </source>
</evidence>
<dbReference type="Pfam" id="PF01292">
    <property type="entry name" value="Ni_hydr_CYTB"/>
    <property type="match status" value="1"/>
</dbReference>
<reference evidence="9 10" key="1">
    <citation type="submission" date="2017-02" db="EMBL/GenBank/DDBJ databases">
        <authorList>
            <person name="Peterson S.W."/>
        </authorList>
    </citation>
    <scope>NUCLEOTIDE SEQUENCE [LARGE SCALE GENOMIC DNA]</scope>
    <source>
        <strain evidence="9 10">B Mb 05.01</strain>
    </source>
</reference>
<evidence type="ECO:0000256" key="5">
    <source>
        <dbReference type="ARBA" id="ARBA00023136"/>
    </source>
</evidence>
<dbReference type="Proteomes" id="UP000196320">
    <property type="component" value="Unassembled WGS sequence"/>
</dbReference>
<dbReference type="GO" id="GO:0022904">
    <property type="term" value="P:respiratory electron transport chain"/>
    <property type="evidence" value="ECO:0007669"/>
    <property type="project" value="InterPro"/>
</dbReference>
<feature type="transmembrane region" description="Helical" evidence="7">
    <location>
        <begin position="316"/>
        <end position="336"/>
    </location>
</feature>
<evidence type="ECO:0000256" key="3">
    <source>
        <dbReference type="ARBA" id="ARBA00022692"/>
    </source>
</evidence>
<dbReference type="OrthoDB" id="9795587at2"/>
<evidence type="ECO:0000256" key="6">
    <source>
        <dbReference type="SAM" id="MobiDB-lite"/>
    </source>
</evidence>
<keyword evidence="5 7" id="KW-0472">Membrane</keyword>
<feature type="transmembrane region" description="Helical" evidence="7">
    <location>
        <begin position="430"/>
        <end position="452"/>
    </location>
</feature>
<keyword evidence="3 7" id="KW-0812">Transmembrane</keyword>
<dbReference type="RefSeq" id="WP_087132264.1">
    <property type="nucleotide sequence ID" value="NZ_FUKO01000023.1"/>
</dbReference>
<gene>
    <name evidence="9" type="ORF">FM104_10965</name>
</gene>
<feature type="compositionally biased region" description="Low complexity" evidence="6">
    <location>
        <begin position="147"/>
        <end position="165"/>
    </location>
</feature>
<dbReference type="InterPro" id="IPR051542">
    <property type="entry name" value="Hydrogenase_cytochrome"/>
</dbReference>
<evidence type="ECO:0000313" key="9">
    <source>
        <dbReference type="EMBL" id="SJN40378.1"/>
    </source>
</evidence>
<feature type="transmembrane region" description="Helical" evidence="7">
    <location>
        <begin position="518"/>
        <end position="540"/>
    </location>
</feature>
<feature type="compositionally biased region" description="Low complexity" evidence="6">
    <location>
        <begin position="34"/>
        <end position="51"/>
    </location>
</feature>
<evidence type="ECO:0000256" key="2">
    <source>
        <dbReference type="ARBA" id="ARBA00022475"/>
    </source>
</evidence>
<keyword evidence="4 7" id="KW-1133">Transmembrane helix</keyword>
<feature type="transmembrane region" description="Helical" evidence="7">
    <location>
        <begin position="263"/>
        <end position="287"/>
    </location>
</feature>
<dbReference type="PANTHER" id="PTHR30485">
    <property type="entry name" value="NI/FE-HYDROGENASE 1 B-TYPE CYTOCHROME SUBUNIT"/>
    <property type="match status" value="1"/>
</dbReference>
<dbReference type="EMBL" id="FUKO01000023">
    <property type="protein sequence ID" value="SJN40378.1"/>
    <property type="molecule type" value="Genomic_DNA"/>
</dbReference>
<feature type="region of interest" description="Disordered" evidence="6">
    <location>
        <begin position="34"/>
        <end position="184"/>
    </location>
</feature>
<evidence type="ECO:0000256" key="1">
    <source>
        <dbReference type="ARBA" id="ARBA00004651"/>
    </source>
</evidence>
<keyword evidence="10" id="KW-1185">Reference proteome</keyword>
<feature type="transmembrane region" description="Helical" evidence="7">
    <location>
        <begin position="473"/>
        <end position="498"/>
    </location>
</feature>
<dbReference type="GO" id="GO:0009055">
    <property type="term" value="F:electron transfer activity"/>
    <property type="evidence" value="ECO:0007669"/>
    <property type="project" value="InterPro"/>
</dbReference>
<dbReference type="PANTHER" id="PTHR30485:SF1">
    <property type="entry name" value="CYTOCHROME YDHU-RELATED"/>
    <property type="match status" value="1"/>
</dbReference>
<feature type="region of interest" description="Disordered" evidence="6">
    <location>
        <begin position="1"/>
        <end position="21"/>
    </location>
</feature>
<accession>A0A1R4K804</accession>
<sequence>MVERMLRRGLPRVKGGEPWPPATAIASHVFDAAEPAASAAPSTPAASSSAPDLAESTESPREEAVQSTASGALAAQPDAAPAPAAAVALRRGLPRTPGGEPWPPASSSSAHAASAPAASAAPAASPSAPDLAESTESPLDEAVQSTASGAVDAPAAAPAIAGEGAPLRRGLPRTPGGEPWPPAGAARVAVRATDAAVPQAVAESTPTGAEAALVETALAAEVARVDISTPLPFTRSVWQGKSPRHGAPEPEPSKFRPTWPQAIGGLLAAAGLGLIAVAGVFFVRMLLSTPFMQDFLTTYPGEYHPTVDVAPGFSPWIGWQHFFNIFLMVLIIRSGLRVRSESRPTAFWTGRGKNSAKVSLTVWFHQALDVLWLVNGVIFVVLLVVTGHWVRIVPTSWEVFPNALSAGLQYISFDWPTDNGWVNYNSLQQLAYFTTVFIAAPLAIITGVRMSGLWPKKAEKLSKAYPVEWARALHFPIMLYFVAFIIVHVALVFLTGALRNLNHMFASLGSVDGVQYAANWTGFWVFVLSMAVVVAGWYAARPLVIAPIAKLFGQVSGR</sequence>
<name>A0A1R4K804_9MICO</name>
<dbReference type="SUPFAM" id="SSF81342">
    <property type="entry name" value="Transmembrane di-heme cytochromes"/>
    <property type="match status" value="1"/>
</dbReference>
<feature type="compositionally biased region" description="Low complexity" evidence="6">
    <location>
        <begin position="69"/>
        <end position="88"/>
    </location>
</feature>
<comment type="subcellular location">
    <subcellularLocation>
        <location evidence="1">Cell membrane</location>
        <topology evidence="1">Multi-pass membrane protein</topology>
    </subcellularLocation>
</comment>
<evidence type="ECO:0000256" key="7">
    <source>
        <dbReference type="SAM" id="Phobius"/>
    </source>
</evidence>
<dbReference type="InterPro" id="IPR016174">
    <property type="entry name" value="Di-haem_cyt_TM"/>
</dbReference>
<feature type="compositionally biased region" description="Low complexity" evidence="6">
    <location>
        <begin position="105"/>
        <end position="129"/>
    </location>
</feature>
<evidence type="ECO:0000313" key="10">
    <source>
        <dbReference type="Proteomes" id="UP000196320"/>
    </source>
</evidence>
<keyword evidence="2" id="KW-1003">Cell membrane</keyword>
<organism evidence="9 10">
    <name type="scientific">Microbacterium esteraromaticum</name>
    <dbReference type="NCBI Taxonomy" id="57043"/>
    <lineage>
        <taxon>Bacteria</taxon>
        <taxon>Bacillati</taxon>
        <taxon>Actinomycetota</taxon>
        <taxon>Actinomycetes</taxon>
        <taxon>Micrococcales</taxon>
        <taxon>Microbacteriaceae</taxon>
        <taxon>Microbacterium</taxon>
    </lineage>
</organism>
<dbReference type="InterPro" id="IPR011577">
    <property type="entry name" value="Cyt_b561_bac/Ni-Hgenase"/>
</dbReference>
<dbReference type="GO" id="GO:0020037">
    <property type="term" value="F:heme binding"/>
    <property type="evidence" value="ECO:0007669"/>
    <property type="project" value="TreeGrafter"/>
</dbReference>